<dbReference type="InterPro" id="IPR011961">
    <property type="entry name" value="RimM"/>
</dbReference>
<dbReference type="RefSeq" id="WP_067599176.1">
    <property type="nucleotide sequence ID" value="NZ_CP015963.1"/>
</dbReference>
<evidence type="ECO:0000313" key="9">
    <source>
        <dbReference type="Proteomes" id="UP000320547"/>
    </source>
</evidence>
<dbReference type="HAMAP" id="MF_00014">
    <property type="entry name" value="Ribosome_mat_RimM"/>
    <property type="match status" value="1"/>
</dbReference>
<dbReference type="Pfam" id="PF01782">
    <property type="entry name" value="RimM"/>
    <property type="match status" value="1"/>
</dbReference>
<keyword evidence="2 5" id="KW-0690">Ribosome biogenesis</keyword>
<dbReference type="GO" id="GO:0042274">
    <property type="term" value="P:ribosomal small subunit biogenesis"/>
    <property type="evidence" value="ECO:0007669"/>
    <property type="project" value="UniProtKB-UniRule"/>
</dbReference>
<evidence type="ECO:0000256" key="4">
    <source>
        <dbReference type="ARBA" id="ARBA00023186"/>
    </source>
</evidence>
<dbReference type="GO" id="GO:0006364">
    <property type="term" value="P:rRNA processing"/>
    <property type="evidence" value="ECO:0007669"/>
    <property type="project" value="UniProtKB-UniRule"/>
</dbReference>
<dbReference type="InterPro" id="IPR036976">
    <property type="entry name" value="RimM_N_sf"/>
</dbReference>
<dbReference type="InterPro" id="IPR009000">
    <property type="entry name" value="Transl_B-barrel_sf"/>
</dbReference>
<name>A0A562UXC5_9SPHN</name>
<dbReference type="SUPFAM" id="SSF50447">
    <property type="entry name" value="Translation proteins"/>
    <property type="match status" value="1"/>
</dbReference>
<dbReference type="SUPFAM" id="SSF50346">
    <property type="entry name" value="PRC-barrel domain"/>
    <property type="match status" value="1"/>
</dbReference>
<dbReference type="GO" id="GO:0005737">
    <property type="term" value="C:cytoplasm"/>
    <property type="evidence" value="ECO:0007669"/>
    <property type="project" value="UniProtKB-SubCell"/>
</dbReference>
<dbReference type="GO" id="GO:0005840">
    <property type="term" value="C:ribosome"/>
    <property type="evidence" value="ECO:0007669"/>
    <property type="project" value="InterPro"/>
</dbReference>
<comment type="subunit">
    <text evidence="5">Binds ribosomal protein uS19.</text>
</comment>
<gene>
    <name evidence="5" type="primary">rimM</name>
    <name evidence="8" type="ORF">JN10_1926</name>
</gene>
<comment type="function">
    <text evidence="5">An accessory protein needed during the final step in the assembly of 30S ribosomal subunit, possibly for assembly of the head region. Essential for efficient processing of 16S rRNA. May be needed both before and after RbfA during the maturation of 16S rRNA. It has affinity for free ribosomal 30S subunits but not for 70S ribosomes.</text>
</comment>
<evidence type="ECO:0000256" key="2">
    <source>
        <dbReference type="ARBA" id="ARBA00022517"/>
    </source>
</evidence>
<dbReference type="PANTHER" id="PTHR33692:SF1">
    <property type="entry name" value="RIBOSOME MATURATION FACTOR RIMM"/>
    <property type="match status" value="1"/>
</dbReference>
<protein>
    <recommendedName>
        <fullName evidence="5">Ribosome maturation factor RimM</fullName>
    </recommendedName>
</protein>
<keyword evidence="1 5" id="KW-0963">Cytoplasm</keyword>
<feature type="domain" description="RimM N-terminal" evidence="6">
    <location>
        <begin position="14"/>
        <end position="88"/>
    </location>
</feature>
<dbReference type="Gene3D" id="2.30.30.240">
    <property type="entry name" value="PRC-barrel domain"/>
    <property type="match status" value="1"/>
</dbReference>
<keyword evidence="9" id="KW-1185">Reference proteome</keyword>
<accession>A0A562UXC5</accession>
<comment type="domain">
    <text evidence="5">The PRC barrel domain binds ribosomal protein uS19.</text>
</comment>
<dbReference type="GO" id="GO:0043022">
    <property type="term" value="F:ribosome binding"/>
    <property type="evidence" value="ECO:0007669"/>
    <property type="project" value="InterPro"/>
</dbReference>
<evidence type="ECO:0000256" key="1">
    <source>
        <dbReference type="ARBA" id="ARBA00022490"/>
    </source>
</evidence>
<feature type="domain" description="Ribosome maturation factor RimM PRC barrel" evidence="7">
    <location>
        <begin position="101"/>
        <end position="160"/>
    </location>
</feature>
<evidence type="ECO:0000259" key="7">
    <source>
        <dbReference type="Pfam" id="PF24986"/>
    </source>
</evidence>
<reference evidence="8 9" key="1">
    <citation type="submission" date="2019-07" db="EMBL/GenBank/DDBJ databases">
        <title>Genomic Encyclopedia of Archaeal and Bacterial Type Strains, Phase II (KMG-II): from individual species to whole genera.</title>
        <authorList>
            <person name="Goeker M."/>
        </authorList>
    </citation>
    <scope>NUCLEOTIDE SEQUENCE [LARGE SCALE GENOMIC DNA]</scope>
    <source>
        <strain evidence="8 9">ATCC BAA-2084</strain>
    </source>
</reference>
<keyword evidence="4 5" id="KW-0143">Chaperone</keyword>
<dbReference type="InterPro" id="IPR056792">
    <property type="entry name" value="PRC_RimM"/>
</dbReference>
<dbReference type="OrthoDB" id="9788191at2"/>
<dbReference type="STRING" id="476157.GCA_001663155_01430"/>
<dbReference type="InterPro" id="IPR011033">
    <property type="entry name" value="PRC_barrel-like_sf"/>
</dbReference>
<keyword evidence="3 5" id="KW-0698">rRNA processing</keyword>
<evidence type="ECO:0000256" key="5">
    <source>
        <dbReference type="HAMAP-Rule" id="MF_00014"/>
    </source>
</evidence>
<dbReference type="Pfam" id="PF24986">
    <property type="entry name" value="PRC_RimM"/>
    <property type="match status" value="1"/>
</dbReference>
<proteinExistence type="inferred from homology"/>
<evidence type="ECO:0000313" key="8">
    <source>
        <dbReference type="EMBL" id="TWJ10265.1"/>
    </source>
</evidence>
<dbReference type="NCBIfam" id="TIGR02273">
    <property type="entry name" value="16S_RimM"/>
    <property type="match status" value="1"/>
</dbReference>
<comment type="caution">
    <text evidence="8">The sequence shown here is derived from an EMBL/GenBank/DDBJ whole genome shotgun (WGS) entry which is preliminary data.</text>
</comment>
<dbReference type="Gene3D" id="2.40.30.60">
    <property type="entry name" value="RimM"/>
    <property type="match status" value="1"/>
</dbReference>
<dbReference type="Proteomes" id="UP000320547">
    <property type="component" value="Unassembled WGS sequence"/>
</dbReference>
<comment type="subcellular location">
    <subcellularLocation>
        <location evidence="5">Cytoplasm</location>
    </subcellularLocation>
</comment>
<dbReference type="EMBL" id="VLLK01000001">
    <property type="protein sequence ID" value="TWJ10265.1"/>
    <property type="molecule type" value="Genomic_DNA"/>
</dbReference>
<sequence length="172" mass="18212">MTDTPVTPKSIDLAAVTGAHGVAGEVRLKLFGEGVDALARHKSFNGGDLTLTKIRSDNKGGAIARFAEVSGRGAAEKLRGTVLSVSREALPSLDEGEYYHTDLVGLAVVTDAGETVGRTVAVQNFGATDVIEIEKDPPPAKGMKTFMVPMTKDAVIEWNDERLVIAADFVDE</sequence>
<evidence type="ECO:0000259" key="6">
    <source>
        <dbReference type="Pfam" id="PF01782"/>
    </source>
</evidence>
<comment type="similarity">
    <text evidence="5">Belongs to the RimM family.</text>
</comment>
<evidence type="ECO:0000256" key="3">
    <source>
        <dbReference type="ARBA" id="ARBA00022552"/>
    </source>
</evidence>
<dbReference type="InterPro" id="IPR002676">
    <property type="entry name" value="RimM_N"/>
</dbReference>
<dbReference type="PANTHER" id="PTHR33692">
    <property type="entry name" value="RIBOSOME MATURATION FACTOR RIMM"/>
    <property type="match status" value="1"/>
</dbReference>
<organism evidence="8 9">
    <name type="scientific">Altererythrobacter ishigakiensis</name>
    <dbReference type="NCBI Taxonomy" id="476157"/>
    <lineage>
        <taxon>Bacteria</taxon>
        <taxon>Pseudomonadati</taxon>
        <taxon>Pseudomonadota</taxon>
        <taxon>Alphaproteobacteria</taxon>
        <taxon>Sphingomonadales</taxon>
        <taxon>Erythrobacteraceae</taxon>
        <taxon>Altererythrobacter</taxon>
    </lineage>
</organism>
<dbReference type="AlphaFoldDB" id="A0A562UXC5"/>